<dbReference type="EnsemblMetazoa" id="Aqu2.1.39853_001">
    <property type="protein sequence ID" value="Aqu2.1.39853_001"/>
    <property type="gene ID" value="Aqu2.1.39853"/>
</dbReference>
<dbReference type="PANTHER" id="PTHR46957:SF1">
    <property type="entry name" value="PHOSPHATIDYLINOSITOL PHOSPHATASE PTPRQ"/>
    <property type="match status" value="1"/>
</dbReference>
<keyword evidence="2" id="KW-0245">EGF-like domain</keyword>
<protein>
    <submittedName>
        <fullName evidence="8">Uncharacterized protein</fullName>
    </submittedName>
</protein>
<dbReference type="eggNOG" id="KOG4228">
    <property type="taxonomic scope" value="Eukaryota"/>
</dbReference>
<dbReference type="InterPro" id="IPR013783">
    <property type="entry name" value="Ig-like_fold"/>
</dbReference>
<feature type="domain" description="Fibronectin type-III" evidence="7">
    <location>
        <begin position="450"/>
        <end position="547"/>
    </location>
</feature>
<evidence type="ECO:0000256" key="4">
    <source>
        <dbReference type="SAM" id="Phobius"/>
    </source>
</evidence>
<keyword evidence="4" id="KW-0472">Membrane</keyword>
<dbReference type="SMART" id="SM00060">
    <property type="entry name" value="FN3"/>
    <property type="match status" value="4"/>
</dbReference>
<dbReference type="InParanoid" id="A0A1X7VK74"/>
<keyword evidence="4" id="KW-1133">Transmembrane helix</keyword>
<dbReference type="InterPro" id="IPR001881">
    <property type="entry name" value="EGF-like_Ca-bd_dom"/>
</dbReference>
<feature type="domain" description="EGF-like" evidence="6">
    <location>
        <begin position="116"/>
        <end position="158"/>
    </location>
</feature>
<dbReference type="Pfam" id="PF00041">
    <property type="entry name" value="fn3"/>
    <property type="match status" value="4"/>
</dbReference>
<evidence type="ECO:0000256" key="5">
    <source>
        <dbReference type="SAM" id="SignalP"/>
    </source>
</evidence>
<feature type="chain" id="PRO_5010883827" evidence="5">
    <location>
        <begin position="18"/>
        <end position="773"/>
    </location>
</feature>
<name>A0A1X7VK74_AMPQE</name>
<evidence type="ECO:0000256" key="1">
    <source>
        <dbReference type="ARBA" id="ARBA00023157"/>
    </source>
</evidence>
<dbReference type="PROSITE" id="PS50853">
    <property type="entry name" value="FN3"/>
    <property type="match status" value="4"/>
</dbReference>
<dbReference type="InterPro" id="IPR000742">
    <property type="entry name" value="EGF"/>
</dbReference>
<evidence type="ECO:0000313" key="9">
    <source>
        <dbReference type="Proteomes" id="UP000007879"/>
    </source>
</evidence>
<dbReference type="eggNOG" id="KOG1217">
    <property type="taxonomic scope" value="Eukaryota"/>
</dbReference>
<feature type="domain" description="Fibronectin type-III" evidence="7">
    <location>
        <begin position="357"/>
        <end position="449"/>
    </location>
</feature>
<dbReference type="AlphaFoldDB" id="A0A1X7VK74"/>
<dbReference type="PANTHER" id="PTHR46957">
    <property type="entry name" value="CYTOKINE RECEPTOR"/>
    <property type="match status" value="1"/>
</dbReference>
<feature type="signal peptide" evidence="5">
    <location>
        <begin position="1"/>
        <end position="17"/>
    </location>
</feature>
<evidence type="ECO:0000259" key="6">
    <source>
        <dbReference type="PROSITE" id="PS50026"/>
    </source>
</evidence>
<dbReference type="Gene3D" id="2.60.40.10">
    <property type="entry name" value="Immunoglobulins"/>
    <property type="match status" value="4"/>
</dbReference>
<keyword evidence="9" id="KW-1185">Reference proteome</keyword>
<dbReference type="InterPro" id="IPR000152">
    <property type="entry name" value="EGF-type_Asp/Asn_hydroxyl_site"/>
</dbReference>
<dbReference type="STRING" id="400682.A0A1X7VK74"/>
<accession>A0A1X7VK74</accession>
<dbReference type="CDD" id="cd00054">
    <property type="entry name" value="EGF_CA"/>
    <property type="match status" value="1"/>
</dbReference>
<dbReference type="SUPFAM" id="SSF57196">
    <property type="entry name" value="EGF/Laminin"/>
    <property type="match status" value="1"/>
</dbReference>
<organism evidence="8">
    <name type="scientific">Amphimedon queenslandica</name>
    <name type="common">Sponge</name>
    <dbReference type="NCBI Taxonomy" id="400682"/>
    <lineage>
        <taxon>Eukaryota</taxon>
        <taxon>Metazoa</taxon>
        <taxon>Porifera</taxon>
        <taxon>Demospongiae</taxon>
        <taxon>Heteroscleromorpha</taxon>
        <taxon>Haplosclerida</taxon>
        <taxon>Niphatidae</taxon>
        <taxon>Amphimedon</taxon>
    </lineage>
</organism>
<dbReference type="CDD" id="cd00063">
    <property type="entry name" value="FN3"/>
    <property type="match status" value="4"/>
</dbReference>
<dbReference type="GO" id="GO:0043235">
    <property type="term" value="C:receptor complex"/>
    <property type="evidence" value="ECO:0007669"/>
    <property type="project" value="TreeGrafter"/>
</dbReference>
<evidence type="ECO:0000313" key="8">
    <source>
        <dbReference type="EnsemblMetazoa" id="Aqu2.1.39853_001"/>
    </source>
</evidence>
<dbReference type="Gene3D" id="2.10.25.10">
    <property type="entry name" value="Laminin"/>
    <property type="match status" value="2"/>
</dbReference>
<dbReference type="OrthoDB" id="10253954at2759"/>
<dbReference type="InterPro" id="IPR036116">
    <property type="entry name" value="FN3_sf"/>
</dbReference>
<dbReference type="SUPFAM" id="SSF49265">
    <property type="entry name" value="Fibronectin type III"/>
    <property type="match status" value="2"/>
</dbReference>
<dbReference type="InterPro" id="IPR050713">
    <property type="entry name" value="RTP_Phos/Ushers"/>
</dbReference>
<dbReference type="SMART" id="SM00179">
    <property type="entry name" value="EGF_CA"/>
    <property type="match status" value="1"/>
</dbReference>
<dbReference type="PROSITE" id="PS01187">
    <property type="entry name" value="EGF_CA"/>
    <property type="match status" value="1"/>
</dbReference>
<keyword evidence="5" id="KW-0732">Signal</keyword>
<dbReference type="GO" id="GO:0005509">
    <property type="term" value="F:calcium ion binding"/>
    <property type="evidence" value="ECO:0007669"/>
    <property type="project" value="InterPro"/>
</dbReference>
<dbReference type="EnsemblMetazoa" id="XM_019993230.1">
    <property type="protein sequence ID" value="XP_019848789.1"/>
    <property type="gene ID" value="LOC109580249"/>
</dbReference>
<evidence type="ECO:0000259" key="7">
    <source>
        <dbReference type="PROSITE" id="PS50853"/>
    </source>
</evidence>
<feature type="compositionally biased region" description="Acidic residues" evidence="3">
    <location>
        <begin position="763"/>
        <end position="773"/>
    </location>
</feature>
<evidence type="ECO:0000256" key="2">
    <source>
        <dbReference type="PROSITE-ProRule" id="PRU00076"/>
    </source>
</evidence>
<feature type="transmembrane region" description="Helical" evidence="4">
    <location>
        <begin position="685"/>
        <end position="711"/>
    </location>
</feature>
<keyword evidence="1" id="KW-1015">Disulfide bond</keyword>
<sequence>MLIKFLLFSLALTVVASQNPYNCSETVAALVVNYVTFYTKFYYSCGWFGAAVCEKTQSYLGSFGTYMTEIHCCPGYGGLNCTAKCESPQCNDNEICIAPNHCGCIEGWTGYRCLTDIDECSLLTDECELRSSCNNTDGGYLCSCNYPDVLASDDRRCLSPASNFSATPNRRSISLSWSPPFNYTADGDIDQYNVYCNITGSHDSKTIKENGIYTKNLSASLFPLSPFTNYSCCIEVLWTNGDVSESSCVDVRTLEDSPDDPPQNITVESVDAMNLLLSWQPPQQTNGIISSYTINIDYTNHSKIFSVMVDRDIEFFILGFLYPYQLVGVSMAASTGGGLGPFSDFEFNRTKQSSPGTVHNLNIAVLSQNSINVTWHPPKSLNGIIISYHIFLLSTSQQLREWSLTAEDDLYVIVHDLEPYSPYQVEVKAATTVARGASAPFRFFTDQRIPGMSPSLTSDTGRLTPTTILFSWTRFTDEDAGGFLQYYTVSYQRKCDENEEVLINTTDTSIQLHDLNPLEGYCFKVAAVTIKGTGPFSTPVSLEAFSSSEFYFHLTSVYDCLKWTQSSRNSDSIVSTIKEKLTIVVNENCQCGVQPSYFQLNFTCDGANTNRVTVQGKLVRTRDYNSNELTMFINNWTNFTSIIVLDGVQFSLSNCDSNPTACQSASIGTQTTENSSSSSSTALSVSLGVIISSIITLGLFFGATALILYILKKREKRGPSNKSKDISQLQNTNIYSVTNPIPEDELEDNLDDDFADAEKLCEASEEEKSDYSQ</sequence>
<feature type="domain" description="Fibronectin type-III" evidence="7">
    <location>
        <begin position="261"/>
        <end position="353"/>
    </location>
</feature>
<dbReference type="PROSITE" id="PS00010">
    <property type="entry name" value="ASX_HYDROXYL"/>
    <property type="match status" value="1"/>
</dbReference>
<keyword evidence="4" id="KW-0812">Transmembrane</keyword>
<dbReference type="InterPro" id="IPR003961">
    <property type="entry name" value="FN3_dom"/>
</dbReference>
<dbReference type="InterPro" id="IPR018097">
    <property type="entry name" value="EGF_Ca-bd_CS"/>
</dbReference>
<feature type="domain" description="Fibronectin type-III" evidence="7">
    <location>
        <begin position="160"/>
        <end position="256"/>
    </location>
</feature>
<feature type="compositionally biased region" description="Acidic residues" evidence="3">
    <location>
        <begin position="742"/>
        <end position="755"/>
    </location>
</feature>
<comment type="caution">
    <text evidence="2">Lacks conserved residue(s) required for the propagation of feature annotation.</text>
</comment>
<dbReference type="PROSITE" id="PS50026">
    <property type="entry name" value="EGF_3"/>
    <property type="match status" value="1"/>
</dbReference>
<reference evidence="9" key="1">
    <citation type="journal article" date="2010" name="Nature">
        <title>The Amphimedon queenslandica genome and the evolution of animal complexity.</title>
        <authorList>
            <person name="Srivastava M."/>
            <person name="Simakov O."/>
            <person name="Chapman J."/>
            <person name="Fahey B."/>
            <person name="Gauthier M.E."/>
            <person name="Mitros T."/>
            <person name="Richards G.S."/>
            <person name="Conaco C."/>
            <person name="Dacre M."/>
            <person name="Hellsten U."/>
            <person name="Larroux C."/>
            <person name="Putnam N.H."/>
            <person name="Stanke M."/>
            <person name="Adamska M."/>
            <person name="Darling A."/>
            <person name="Degnan S.M."/>
            <person name="Oakley T.H."/>
            <person name="Plachetzki D.C."/>
            <person name="Zhai Y."/>
            <person name="Adamski M."/>
            <person name="Calcino A."/>
            <person name="Cummins S.F."/>
            <person name="Goodstein D.M."/>
            <person name="Harris C."/>
            <person name="Jackson D.J."/>
            <person name="Leys S.P."/>
            <person name="Shu S."/>
            <person name="Woodcroft B.J."/>
            <person name="Vervoort M."/>
            <person name="Kosik K.S."/>
            <person name="Manning G."/>
            <person name="Degnan B.M."/>
            <person name="Rokhsar D.S."/>
        </authorList>
    </citation>
    <scope>NUCLEOTIDE SEQUENCE [LARGE SCALE GENOMIC DNA]</scope>
</reference>
<dbReference type="KEGG" id="aqu:109580249"/>
<proteinExistence type="predicted"/>
<feature type="region of interest" description="Disordered" evidence="3">
    <location>
        <begin position="734"/>
        <end position="773"/>
    </location>
</feature>
<gene>
    <name evidence="8" type="primary">109580249</name>
</gene>
<dbReference type="Proteomes" id="UP000007879">
    <property type="component" value="Unassembled WGS sequence"/>
</dbReference>
<reference evidence="8" key="2">
    <citation type="submission" date="2017-05" db="UniProtKB">
        <authorList>
            <consortium name="EnsemblMetazoa"/>
        </authorList>
    </citation>
    <scope>IDENTIFICATION</scope>
</reference>
<evidence type="ECO:0000256" key="3">
    <source>
        <dbReference type="SAM" id="MobiDB-lite"/>
    </source>
</evidence>